<dbReference type="STRING" id="1317121.ATO11_06925"/>
<evidence type="ECO:0000313" key="4">
    <source>
        <dbReference type="Proteomes" id="UP000036938"/>
    </source>
</evidence>
<dbReference type="InterPro" id="IPR019734">
    <property type="entry name" value="TPR_rpt"/>
</dbReference>
<feature type="signal peptide" evidence="2">
    <location>
        <begin position="1"/>
        <end position="41"/>
    </location>
</feature>
<dbReference type="Gene3D" id="1.25.40.10">
    <property type="entry name" value="Tetratricopeptide repeat domain"/>
    <property type="match status" value="1"/>
</dbReference>
<reference evidence="3 4" key="1">
    <citation type="journal article" date="2015" name="Int. J. Syst. Evol. Microbiol.">
        <title>Aestuariivita atlantica sp. nov., isolated from deep sea sediment of the Atlantic Ocean.</title>
        <authorList>
            <person name="Li G."/>
            <person name="Lai Q."/>
            <person name="Du Y."/>
            <person name="Liu X."/>
            <person name="Sun F."/>
            <person name="Shao Z."/>
        </authorList>
    </citation>
    <scope>NUCLEOTIDE SEQUENCE [LARGE SCALE GENOMIC DNA]</scope>
    <source>
        <strain evidence="3 4">22II-S11-z3</strain>
    </source>
</reference>
<dbReference type="PATRIC" id="fig|1317121.7.peg.1988"/>
<dbReference type="SUPFAM" id="SSF48452">
    <property type="entry name" value="TPR-like"/>
    <property type="match status" value="1"/>
</dbReference>
<keyword evidence="2" id="KW-0732">Signal</keyword>
<evidence type="ECO:0000313" key="3">
    <source>
        <dbReference type="EMBL" id="KNG93993.1"/>
    </source>
</evidence>
<feature type="repeat" description="TPR" evidence="1">
    <location>
        <begin position="114"/>
        <end position="147"/>
    </location>
</feature>
<keyword evidence="1" id="KW-0802">TPR repeat</keyword>
<sequence length="200" mass="21802">MVIPAFHVTFVNMRPSHTTFKRTVTAFASVVMFSLPLSAHAESDGTSALDRLRQAPTPEAAARVVREIQLEWSRSGSASMDLLLTRGRDALERGDLTEAVEHLTALTDHAPDFAEGWHTRAMVFFQQKRFGLAAADLERTLALNPDHFGAIRGIGAIYETLGDGAMAYAAYKLAETYNPLDKEIVEGLKRTAASAVGVDL</sequence>
<comment type="caution">
    <text evidence="3">The sequence shown here is derived from an EMBL/GenBank/DDBJ whole genome shotgun (WGS) entry which is preliminary data.</text>
</comment>
<proteinExistence type="predicted"/>
<dbReference type="AlphaFoldDB" id="A0A0L1JRI8"/>
<dbReference type="SMART" id="SM00028">
    <property type="entry name" value="TPR"/>
    <property type="match status" value="3"/>
</dbReference>
<keyword evidence="4" id="KW-1185">Reference proteome</keyword>
<dbReference type="EMBL" id="AQQZ01000003">
    <property type="protein sequence ID" value="KNG93993.1"/>
    <property type="molecule type" value="Genomic_DNA"/>
</dbReference>
<gene>
    <name evidence="3" type="ORF">ATO11_06925</name>
</gene>
<name>A0A0L1JRI8_9RHOB</name>
<dbReference type="PROSITE" id="PS50005">
    <property type="entry name" value="TPR"/>
    <property type="match status" value="1"/>
</dbReference>
<dbReference type="InterPro" id="IPR011990">
    <property type="entry name" value="TPR-like_helical_dom_sf"/>
</dbReference>
<dbReference type="Proteomes" id="UP000036938">
    <property type="component" value="Unassembled WGS sequence"/>
</dbReference>
<evidence type="ECO:0000256" key="1">
    <source>
        <dbReference type="PROSITE-ProRule" id="PRU00339"/>
    </source>
</evidence>
<organism evidence="3 4">
    <name type="scientific">Pseudaestuariivita atlantica</name>
    <dbReference type="NCBI Taxonomy" id="1317121"/>
    <lineage>
        <taxon>Bacteria</taxon>
        <taxon>Pseudomonadati</taxon>
        <taxon>Pseudomonadota</taxon>
        <taxon>Alphaproteobacteria</taxon>
        <taxon>Rhodobacterales</taxon>
        <taxon>Paracoccaceae</taxon>
        <taxon>Pseudaestuariivita</taxon>
    </lineage>
</organism>
<dbReference type="Pfam" id="PF13432">
    <property type="entry name" value="TPR_16"/>
    <property type="match status" value="1"/>
</dbReference>
<protein>
    <submittedName>
        <fullName evidence="3">Uncharacterized protein</fullName>
    </submittedName>
</protein>
<evidence type="ECO:0000256" key="2">
    <source>
        <dbReference type="SAM" id="SignalP"/>
    </source>
</evidence>
<accession>A0A0L1JRI8</accession>
<feature type="chain" id="PRO_5005554199" evidence="2">
    <location>
        <begin position="42"/>
        <end position="200"/>
    </location>
</feature>